<protein>
    <submittedName>
        <fullName evidence="2">Integrase core domain</fullName>
    </submittedName>
</protein>
<dbReference type="EMBL" id="BLXT01006160">
    <property type="protein sequence ID" value="GFO29343.1"/>
    <property type="molecule type" value="Genomic_DNA"/>
</dbReference>
<proteinExistence type="predicted"/>
<reference evidence="2 3" key="1">
    <citation type="journal article" date="2021" name="Elife">
        <title>Chloroplast acquisition without the gene transfer in kleptoplastic sea slugs, Plakobranchus ocellatus.</title>
        <authorList>
            <person name="Maeda T."/>
            <person name="Takahashi S."/>
            <person name="Yoshida T."/>
            <person name="Shimamura S."/>
            <person name="Takaki Y."/>
            <person name="Nagai Y."/>
            <person name="Toyoda A."/>
            <person name="Suzuki Y."/>
            <person name="Arimoto A."/>
            <person name="Ishii H."/>
            <person name="Satoh N."/>
            <person name="Nishiyama T."/>
            <person name="Hasebe M."/>
            <person name="Maruyama T."/>
            <person name="Minagawa J."/>
            <person name="Obokata J."/>
            <person name="Shigenobu S."/>
        </authorList>
    </citation>
    <scope>NUCLEOTIDE SEQUENCE [LARGE SCALE GENOMIC DNA]</scope>
</reference>
<feature type="coiled-coil region" evidence="1">
    <location>
        <begin position="9"/>
        <end position="49"/>
    </location>
</feature>
<organism evidence="2 3">
    <name type="scientific">Plakobranchus ocellatus</name>
    <dbReference type="NCBI Taxonomy" id="259542"/>
    <lineage>
        <taxon>Eukaryota</taxon>
        <taxon>Metazoa</taxon>
        <taxon>Spiralia</taxon>
        <taxon>Lophotrochozoa</taxon>
        <taxon>Mollusca</taxon>
        <taxon>Gastropoda</taxon>
        <taxon>Heterobranchia</taxon>
        <taxon>Euthyneura</taxon>
        <taxon>Panpulmonata</taxon>
        <taxon>Sacoglossa</taxon>
        <taxon>Placobranchoidea</taxon>
        <taxon>Plakobranchidae</taxon>
        <taxon>Plakobranchus</taxon>
    </lineage>
</organism>
<dbReference type="InterPro" id="IPR036397">
    <property type="entry name" value="RNaseH_sf"/>
</dbReference>
<comment type="caution">
    <text evidence="2">The sequence shown here is derived from an EMBL/GenBank/DDBJ whole genome shotgun (WGS) entry which is preliminary data.</text>
</comment>
<keyword evidence="1" id="KW-0175">Coiled coil</keyword>
<dbReference type="Gene3D" id="3.30.420.10">
    <property type="entry name" value="Ribonuclease H-like superfamily/Ribonuclease H"/>
    <property type="match status" value="1"/>
</dbReference>
<dbReference type="AlphaFoldDB" id="A0AAV4CD31"/>
<evidence type="ECO:0000313" key="2">
    <source>
        <dbReference type="EMBL" id="GFO29343.1"/>
    </source>
</evidence>
<evidence type="ECO:0000313" key="3">
    <source>
        <dbReference type="Proteomes" id="UP000735302"/>
    </source>
</evidence>
<name>A0AAV4CD31_9GAST</name>
<accession>A0AAV4CD31</accession>
<keyword evidence="3" id="KW-1185">Reference proteome</keyword>
<sequence>MESKVQADLDIQEKKLRAEESKLSRARELAEAEEKKLKAQTAALKAQKLLDVTAGTPTPHPNYAKPKLPPLTEFSQVRPRARSDRPMPFQPVTLVEIPFQRVIIDIVGPLPVSQNRYEYILTLVDLSTR</sequence>
<dbReference type="GO" id="GO:0003676">
    <property type="term" value="F:nucleic acid binding"/>
    <property type="evidence" value="ECO:0007669"/>
    <property type="project" value="InterPro"/>
</dbReference>
<dbReference type="Proteomes" id="UP000735302">
    <property type="component" value="Unassembled WGS sequence"/>
</dbReference>
<evidence type="ECO:0000256" key="1">
    <source>
        <dbReference type="SAM" id="Coils"/>
    </source>
</evidence>
<gene>
    <name evidence="2" type="ORF">PoB_005584800</name>
</gene>